<keyword evidence="2" id="KW-1185">Reference proteome</keyword>
<evidence type="ECO:0000313" key="2">
    <source>
        <dbReference type="Proteomes" id="UP000198131"/>
    </source>
</evidence>
<dbReference type="OrthoDB" id="880716at2"/>
<reference evidence="2" key="1">
    <citation type="submission" date="2017-06" db="EMBL/GenBank/DDBJ databases">
        <authorList>
            <person name="Varghese N."/>
            <person name="Submissions S."/>
        </authorList>
    </citation>
    <scope>NUCLEOTIDE SEQUENCE [LARGE SCALE GENOMIC DNA]</scope>
    <source>
        <strain evidence="2">DSM 11116</strain>
    </source>
</reference>
<evidence type="ECO:0000313" key="1">
    <source>
        <dbReference type="EMBL" id="SNC76659.1"/>
    </source>
</evidence>
<protein>
    <recommendedName>
        <fullName evidence="3">SpoIIAA-like</fullName>
    </recommendedName>
</protein>
<dbReference type="Proteomes" id="UP000198131">
    <property type="component" value="Unassembled WGS sequence"/>
</dbReference>
<evidence type="ECO:0008006" key="3">
    <source>
        <dbReference type="Google" id="ProtNLM"/>
    </source>
</evidence>
<accession>A0A212UEI0</accession>
<organism evidence="1 2">
    <name type="scientific">Hymenobacter gelipurpurascens</name>
    <dbReference type="NCBI Taxonomy" id="89968"/>
    <lineage>
        <taxon>Bacteria</taxon>
        <taxon>Pseudomonadati</taxon>
        <taxon>Bacteroidota</taxon>
        <taxon>Cytophagia</taxon>
        <taxon>Cytophagales</taxon>
        <taxon>Hymenobacteraceae</taxon>
        <taxon>Hymenobacter</taxon>
    </lineage>
</organism>
<proteinExistence type="predicted"/>
<dbReference type="AlphaFoldDB" id="A0A212UEI0"/>
<dbReference type="EMBL" id="FYEW01000002">
    <property type="protein sequence ID" value="SNC76659.1"/>
    <property type="molecule type" value="Genomic_DNA"/>
</dbReference>
<name>A0A212UEI0_9BACT</name>
<dbReference type="RefSeq" id="WP_088844752.1">
    <property type="nucleotide sequence ID" value="NZ_FYEW01000002.1"/>
</dbReference>
<sequence length="134" mass="15195">MKLFFENAAGRLLEDPAGFMRANWSPGLRSFSELQALFAHMALGMQRYGWSRMLINQTQMLPFSREEQLWIAEKWLPGAVQTAGYRTGAVVVSQDVLTRLATAYVTTHVQGLPLTYRSFETDAQAQAWLLQQPN</sequence>
<gene>
    <name evidence="1" type="ORF">SAMN06265337_3498</name>
</gene>